<feature type="region of interest" description="Disordered" evidence="2">
    <location>
        <begin position="1128"/>
        <end position="1172"/>
    </location>
</feature>
<feature type="region of interest" description="Disordered" evidence="2">
    <location>
        <begin position="1438"/>
        <end position="1460"/>
    </location>
</feature>
<dbReference type="FunFam" id="3.30.160.60:FF:000219">
    <property type="entry name" value="Zinc finger protein 276"/>
    <property type="match status" value="1"/>
</dbReference>
<feature type="compositionally biased region" description="Polar residues" evidence="2">
    <location>
        <begin position="588"/>
        <end position="614"/>
    </location>
</feature>
<feature type="region of interest" description="Disordered" evidence="2">
    <location>
        <begin position="1008"/>
        <end position="1042"/>
    </location>
</feature>
<feature type="compositionally biased region" description="Polar residues" evidence="2">
    <location>
        <begin position="2026"/>
        <end position="2046"/>
    </location>
</feature>
<feature type="compositionally biased region" description="Low complexity" evidence="2">
    <location>
        <begin position="1393"/>
        <end position="1409"/>
    </location>
</feature>
<feature type="compositionally biased region" description="Polar residues" evidence="2">
    <location>
        <begin position="64"/>
        <end position="79"/>
    </location>
</feature>
<feature type="region of interest" description="Disordered" evidence="2">
    <location>
        <begin position="588"/>
        <end position="623"/>
    </location>
</feature>
<dbReference type="Proteomes" id="UP000735302">
    <property type="component" value="Unassembled WGS sequence"/>
</dbReference>
<feature type="compositionally biased region" description="Polar residues" evidence="2">
    <location>
        <begin position="1024"/>
        <end position="1042"/>
    </location>
</feature>
<feature type="region of interest" description="Disordered" evidence="2">
    <location>
        <begin position="49"/>
        <end position="79"/>
    </location>
</feature>
<feature type="region of interest" description="Disordered" evidence="2">
    <location>
        <begin position="1374"/>
        <end position="1414"/>
    </location>
</feature>
<protein>
    <submittedName>
        <fullName evidence="4">Monocarboxylate transporter</fullName>
    </submittedName>
</protein>
<feature type="domain" description="C2H2-type" evidence="3">
    <location>
        <begin position="1880"/>
        <end position="1908"/>
    </location>
</feature>
<dbReference type="InterPro" id="IPR013087">
    <property type="entry name" value="Znf_C2H2_type"/>
</dbReference>
<dbReference type="GO" id="GO:0008270">
    <property type="term" value="F:zinc ion binding"/>
    <property type="evidence" value="ECO:0007669"/>
    <property type="project" value="UniProtKB-KW"/>
</dbReference>
<feature type="compositionally biased region" description="Basic and acidic residues" evidence="2">
    <location>
        <begin position="1010"/>
        <end position="1023"/>
    </location>
</feature>
<evidence type="ECO:0000313" key="4">
    <source>
        <dbReference type="EMBL" id="GFO08200.1"/>
    </source>
</evidence>
<feature type="region of interest" description="Disordered" evidence="2">
    <location>
        <begin position="1815"/>
        <end position="1835"/>
    </location>
</feature>
<sequence>MRGEPGTTEPDAVMNISQGCPLFQYLMLLPVHLRLQHFPYMDNALPKRVPVASHQSDSERLSLGPTSQSDRMKSSPQDTIGQVHAGPAPYLALPTDIVQDFEALKNATQLDTTTLMRRLLQDYTRLETNETQPQKPTFSTKLDISVSTDSPSYALLNRPGSLKESRSRLQSIPMDLSPNSITFSDCVTDDQIVMRNYECGDGVSLAVEELTNNNGLGAMEDAAPLDLSLSSRRSDNCDPSFPDNTSMVASHAEKPLSLISCDILHHRIPHGSSFCSNPPPSTLNKVLPLSSLPSGSFHTVASAVRRNNIDYDLASTASSPPAISTSSLSASVSAAPAVSYVIDLEPNRLALDQNTIFNITSSSNGLPKLSLSPATQSHENILPKGNLDNNSHRLLIDKPQLHNFPAPSKLFASTTSAALSFHNHTSVSLQKENYSHSVKNNHSHISKLLEMHRPTPISGEPVRDSKQREARALPTYYEAITSLTKPNSQSIIKEASSVSTVGSVDGNLDGRNTDCGTLLHTDGYMNVRFVPYSDFAQLSSSSFSHKTTTASISNSLPNGTETQDKDPQYLLLQKILKQQQDLFHLSQQRLKSPSASPTGLQSVTNSLHQDTQKSPTHEVNDVSLSDSETSAIFSIKENHVLSNESADNLKIEYAHDSSLQSKDVALENNSNIRGTKLIRPHEFPQSETGIDPHTMLETSMDGVEGNQISNQVLTSSYGSNIEKDTISISSGVSAAYLMAPASISKNGVNSLLAIPVIQGGSLPKSLAVQQQQQQQQQQSNPPQLEASLFSITGIQDECPPRSSSQFSSVQPSVSAPKLSEAKPKPGRPRGRGGKGNPKAAASKEMKLLTENTLFPGVYTSILKLPWSRRSRTKMKVKTVSQIRKEAQALSLAKAKEDVSRLGCVPFPQNQSIDCKIDHNSTTKNFVSDTPGVQVNTNVTEKHHILNEAENQKAHADTVSSNISGEEKTVEADQKLYFPRLEEVLRQSYVLQRTLQKKLDVPDTNKGVNKVLEDKREQSSDKSISKSQLFETTDLPRQSSPNLTPAQFQEALESSPLSLLSKITQDTPCGSSEQKLHVLCSANSGESINPLTIDISGERKVAHPSSTSSISKLPTLLGQNQVLNQTESKTEEKNKANQQFSSSNVFKMPRRRGRPPKSAIFISSNPNTSGTSSSEEVFIEYTDNHAGSISVMPEPNLSLKTKINDTGYFTTGLTTSAPDDKSSSLAPFVLNSHSEEMSLEKKISLLTHQIGLEMSRSLMASKRLQETSQRHNMESQGKPIVEENKRELSTELLPVNNCYIEENPKPPSAVVEILNRKSLDTDAPAAYVFGCSPISSKSNGCNINSTEEQSKQDAISGTKSEFEAKEFIPAKSVTPSVLEQSLSQPGKALSETLATATPSSSSAPSATTPTPRRKKVSRLLKSDGNFMYATFKIKPKTGLIPRKPRRKRKTSDTISGTNAGNAAKKKLRAALFPGEDINGNLSSSSMMSWKFHEHYSVSLAGSENQNGAEKITVSESSVSMATPHVSETCANAGHTRTASSPETKSENQFSQCRRITKSPSTDENELTSTSHARDKSPNISILLQHNVMAKDEWQSLDGDADVSNSNPLLRDSVASEPAAISTSMNLRDLRTARCMTCGQNFHKFYSDPRGSCDACLSIAPRVISSSKLFALTDSPTSLAVTSVTPSSLHLSPLLTTSTSPKHGLSSATVSVSLPVLFPTPASTTGSTYSDLLLFAPQDSAPAQHYSSAQATDTVLNSLNAASIKPTSVLVAPPACASSAPNKATLFLSRSEMAFHAADAKHVSPLANLTALSPSSSFPSSSSLSSSSSTKVTTLTTTAPSTVKPLLPFVSKSIGDLASSKAKLGRVLEKRAQRTKVSGNNLYCGLCRTEFVKICDYLSHVRETHNKQKTSASCDTNDVNSEISGNAVLNVSAANISNTTTSTCNTLSLVSSLQKRSSKLSKTKKSLAHKTLTCPVEDCPHFFREQKEINAHLVRNHPNFYSCSFQDCAFTCSLPRDLEIHLKSQHNLKSGDVNDTSLTSSNGKTADLNSPHHHRQSGADFKTLGPNMSHNVDKAEDSAITNLMDIQEGQDEKKKEEGEEAKNDTLNSNESFLNPNHAHFDARSPSDVRAHVTGLSQSEKEKPLQCELCDYRCRQKNALNWHMRKHPEAASQYRKYSVISE</sequence>
<feature type="region of interest" description="Disordered" evidence="2">
    <location>
        <begin position="2026"/>
        <end position="2070"/>
    </location>
</feature>
<feature type="compositionally biased region" description="Polar residues" evidence="2">
    <location>
        <begin position="2102"/>
        <end position="2112"/>
    </location>
</feature>
<comment type="caution">
    <text evidence="4">The sequence shown here is derived from an EMBL/GenBank/DDBJ whole genome shotgun (WGS) entry which is preliminary data.</text>
</comment>
<evidence type="ECO:0000259" key="3">
    <source>
        <dbReference type="PROSITE" id="PS50157"/>
    </source>
</evidence>
<dbReference type="Gene3D" id="3.30.160.60">
    <property type="entry name" value="Classic Zinc Finger"/>
    <property type="match status" value="1"/>
</dbReference>
<proteinExistence type="predicted"/>
<gene>
    <name evidence="4" type="ORF">PoB_003470500</name>
</gene>
<organism evidence="4 5">
    <name type="scientific">Plakobranchus ocellatus</name>
    <dbReference type="NCBI Taxonomy" id="259542"/>
    <lineage>
        <taxon>Eukaryota</taxon>
        <taxon>Metazoa</taxon>
        <taxon>Spiralia</taxon>
        <taxon>Lophotrochozoa</taxon>
        <taxon>Mollusca</taxon>
        <taxon>Gastropoda</taxon>
        <taxon>Heterobranchia</taxon>
        <taxon>Euthyneura</taxon>
        <taxon>Panpulmonata</taxon>
        <taxon>Sacoglossa</taxon>
        <taxon>Placobranchoidea</taxon>
        <taxon>Plakobranchidae</taxon>
        <taxon>Plakobranchus</taxon>
    </lineage>
</organism>
<dbReference type="PROSITE" id="PS50157">
    <property type="entry name" value="ZINC_FINGER_C2H2_2"/>
    <property type="match status" value="1"/>
</dbReference>
<dbReference type="EMBL" id="BLXT01003952">
    <property type="protein sequence ID" value="GFO08200.1"/>
    <property type="molecule type" value="Genomic_DNA"/>
</dbReference>
<evidence type="ECO:0000256" key="2">
    <source>
        <dbReference type="SAM" id="MobiDB-lite"/>
    </source>
</evidence>
<reference evidence="4 5" key="1">
    <citation type="journal article" date="2021" name="Elife">
        <title>Chloroplast acquisition without the gene transfer in kleptoplastic sea slugs, Plakobranchus ocellatus.</title>
        <authorList>
            <person name="Maeda T."/>
            <person name="Takahashi S."/>
            <person name="Yoshida T."/>
            <person name="Shimamura S."/>
            <person name="Takaki Y."/>
            <person name="Nagai Y."/>
            <person name="Toyoda A."/>
            <person name="Suzuki Y."/>
            <person name="Arimoto A."/>
            <person name="Ishii H."/>
            <person name="Satoh N."/>
            <person name="Nishiyama T."/>
            <person name="Hasebe M."/>
            <person name="Maruyama T."/>
            <person name="Minagawa J."/>
            <person name="Obokata J."/>
            <person name="Shigenobu S."/>
        </authorList>
    </citation>
    <scope>NUCLEOTIDE SEQUENCE [LARGE SCALE GENOMIC DNA]</scope>
</reference>
<evidence type="ECO:0000313" key="5">
    <source>
        <dbReference type="Proteomes" id="UP000735302"/>
    </source>
</evidence>
<feature type="compositionally biased region" description="Polar residues" evidence="2">
    <location>
        <begin position="1374"/>
        <end position="1383"/>
    </location>
</feature>
<feature type="region of interest" description="Disordered" evidence="2">
    <location>
        <begin position="2087"/>
        <end position="2137"/>
    </location>
</feature>
<feature type="region of interest" description="Disordered" evidence="2">
    <location>
        <begin position="797"/>
        <end position="842"/>
    </location>
</feature>
<feature type="compositionally biased region" description="Basic and acidic residues" evidence="2">
    <location>
        <begin position="2088"/>
        <end position="2101"/>
    </location>
</feature>
<feature type="compositionally biased region" description="Polar residues" evidence="2">
    <location>
        <begin position="1533"/>
        <end position="1569"/>
    </location>
</feature>
<feature type="compositionally biased region" description="Low complexity" evidence="2">
    <location>
        <begin position="800"/>
        <end position="816"/>
    </location>
</feature>
<keyword evidence="1" id="KW-0863">Zinc-finger</keyword>
<dbReference type="PROSITE" id="PS00028">
    <property type="entry name" value="ZINC_FINGER_C2H2_1"/>
    <property type="match status" value="4"/>
</dbReference>
<dbReference type="SMART" id="SM00355">
    <property type="entry name" value="ZnF_C2H2"/>
    <property type="match status" value="4"/>
</dbReference>
<keyword evidence="1" id="KW-0479">Metal-binding</keyword>
<feature type="compositionally biased region" description="Low complexity" evidence="2">
    <location>
        <begin position="1162"/>
        <end position="1172"/>
    </location>
</feature>
<accession>A0AAV4AJ55</accession>
<evidence type="ECO:0000256" key="1">
    <source>
        <dbReference type="PROSITE-ProRule" id="PRU00042"/>
    </source>
</evidence>
<name>A0AAV4AJ55_9GAST</name>
<feature type="compositionally biased region" description="Basic and acidic residues" evidence="2">
    <location>
        <begin position="2116"/>
        <end position="2128"/>
    </location>
</feature>
<feature type="region of interest" description="Disordered" evidence="2">
    <location>
        <begin position="1529"/>
        <end position="1577"/>
    </location>
</feature>
<feature type="compositionally biased region" description="Polar residues" evidence="2">
    <location>
        <begin position="1135"/>
        <end position="1144"/>
    </location>
</feature>
<keyword evidence="5" id="KW-1185">Reference proteome</keyword>
<keyword evidence="1" id="KW-0862">Zinc</keyword>